<protein>
    <submittedName>
        <fullName evidence="1">Uncharacterized protein</fullName>
    </submittedName>
</protein>
<comment type="caution">
    <text evidence="1">The sequence shown here is derived from an EMBL/GenBank/DDBJ whole genome shotgun (WGS) entry which is preliminary data.</text>
</comment>
<dbReference type="Proteomes" id="UP000486297">
    <property type="component" value="Unassembled WGS sequence"/>
</dbReference>
<organism evidence="1 2">
    <name type="scientific">Neisseria brasiliensis</name>
    <dbReference type="NCBI Taxonomy" id="2666100"/>
    <lineage>
        <taxon>Bacteria</taxon>
        <taxon>Pseudomonadati</taxon>
        <taxon>Pseudomonadota</taxon>
        <taxon>Betaproteobacteria</taxon>
        <taxon>Neisseriales</taxon>
        <taxon>Neisseriaceae</taxon>
        <taxon>Neisseria</taxon>
    </lineage>
</organism>
<dbReference type="RefSeq" id="WP_095502342.1">
    <property type="nucleotide sequence ID" value="NZ_CP046027.1"/>
</dbReference>
<gene>
    <name evidence="1" type="ORF">GJU80_01490</name>
</gene>
<accession>A0A5Q3RVB2</accession>
<sequence>MNNQTLTVLDDETLQATLSNGQTFKIRAPMVKDMEGLAQDLIRIKHTDTIQKLIGRITQPQITKLQYIKLSLSDSQVLNAAIDFFSAPPSAQEEMKAAMVELGYLSESESEQPTLSE</sequence>
<dbReference type="AlphaFoldDB" id="A0A5Q3RVB2"/>
<reference evidence="1" key="1">
    <citation type="journal article" name="Emerg. Infect. Dis.">
        <title>Two cases of a newly characterized neisseria species.</title>
        <authorList>
            <person name="Mustapha M."/>
            <person name="Lemos A.P.S."/>
            <person name="Harrison L.H."/>
            <person name="Vantyne D."/>
            <person name="Sacchi C.T."/>
        </authorList>
    </citation>
    <scope>NUCLEOTIDE SEQUENCE</scope>
    <source>
        <strain evidence="1">N.95.16</strain>
    </source>
</reference>
<keyword evidence="2" id="KW-1185">Reference proteome</keyword>
<dbReference type="EMBL" id="WJXO01000001">
    <property type="protein sequence ID" value="MRN37212.1"/>
    <property type="molecule type" value="Genomic_DNA"/>
</dbReference>
<proteinExistence type="predicted"/>
<name>A0A5Q3RVB2_9NEIS</name>
<evidence type="ECO:0000313" key="1">
    <source>
        <dbReference type="EMBL" id="MRN37212.1"/>
    </source>
</evidence>
<evidence type="ECO:0000313" key="2">
    <source>
        <dbReference type="Proteomes" id="UP000486297"/>
    </source>
</evidence>